<dbReference type="CDD" id="cd09873">
    <property type="entry name" value="PIN_Pae0151-like"/>
    <property type="match status" value="1"/>
</dbReference>
<evidence type="ECO:0000259" key="2">
    <source>
        <dbReference type="Pfam" id="PF01850"/>
    </source>
</evidence>
<keyword evidence="4" id="KW-1185">Reference proteome</keyword>
<organism evidence="3 4">
    <name type="scientific">Hydrogenophilus thermoluteolus</name>
    <name type="common">Pseudomonas hydrogenothermophila</name>
    <dbReference type="NCBI Taxonomy" id="297"/>
    <lineage>
        <taxon>Bacteria</taxon>
        <taxon>Pseudomonadati</taxon>
        <taxon>Pseudomonadota</taxon>
        <taxon>Hydrogenophilia</taxon>
        <taxon>Hydrogenophilales</taxon>
        <taxon>Hydrogenophilaceae</taxon>
        <taxon>Hydrogenophilus</taxon>
    </lineage>
</organism>
<accession>A0A2Z6DYD4</accession>
<protein>
    <submittedName>
        <fullName evidence="3">PIN domain-containing protein</fullName>
    </submittedName>
</protein>
<dbReference type="InterPro" id="IPR029060">
    <property type="entry name" value="PIN-like_dom_sf"/>
</dbReference>
<evidence type="ECO:0000313" key="3">
    <source>
        <dbReference type="EMBL" id="BBD77358.1"/>
    </source>
</evidence>
<dbReference type="Pfam" id="PF01850">
    <property type="entry name" value="PIN"/>
    <property type="match status" value="1"/>
</dbReference>
<dbReference type="EMBL" id="AP018558">
    <property type="protein sequence ID" value="BBD77358.1"/>
    <property type="molecule type" value="Genomic_DNA"/>
</dbReference>
<dbReference type="Gene3D" id="3.40.50.1010">
    <property type="entry name" value="5'-nuclease"/>
    <property type="match status" value="1"/>
</dbReference>
<dbReference type="InterPro" id="IPR051619">
    <property type="entry name" value="TypeII_TA_RNase_PINc/VapC"/>
</dbReference>
<evidence type="ECO:0000313" key="4">
    <source>
        <dbReference type="Proteomes" id="UP000262004"/>
    </source>
</evidence>
<dbReference type="SUPFAM" id="SSF88723">
    <property type="entry name" value="PIN domain-like"/>
    <property type="match status" value="1"/>
</dbReference>
<dbReference type="RefSeq" id="WP_119335099.1">
    <property type="nucleotide sequence ID" value="NZ_AP018558.1"/>
</dbReference>
<feature type="domain" description="PIN" evidence="2">
    <location>
        <begin position="2"/>
        <end position="117"/>
    </location>
</feature>
<gene>
    <name evidence="3" type="ORF">HPTL_1094</name>
</gene>
<dbReference type="Proteomes" id="UP000262004">
    <property type="component" value="Chromosome"/>
</dbReference>
<proteinExistence type="predicted"/>
<name>A0A2Z6DYD4_HYDTE</name>
<reference evidence="3 4" key="1">
    <citation type="submission" date="2018-04" db="EMBL/GenBank/DDBJ databases">
        <title>Complete genome sequence of Hydrogenophilus thermoluteolus TH-1.</title>
        <authorList>
            <person name="Arai H."/>
        </authorList>
    </citation>
    <scope>NUCLEOTIDE SEQUENCE [LARGE SCALE GENOMIC DNA]</scope>
    <source>
        <strain evidence="3 4">TH-1</strain>
    </source>
</reference>
<dbReference type="OrthoDB" id="1494007at2"/>
<sequence>MIVADTNLIVYLVMPSPYTEAAERLLIRDPDWVVPFLWRSEFRNVLSLYLRKGLIRFDQALAIQAEMETLFQGKEYDVTSLDVLSLTHHSGCSAYDCEFVALAKALDIKLVTMDRKLVTCFPDTAMLLTAFCE</sequence>
<dbReference type="AlphaFoldDB" id="A0A2Z6DYD4"/>
<dbReference type="InterPro" id="IPR044153">
    <property type="entry name" value="PIN_Pae0151-like"/>
</dbReference>
<dbReference type="InterPro" id="IPR002716">
    <property type="entry name" value="PIN_dom"/>
</dbReference>
<keyword evidence="1" id="KW-0460">Magnesium</keyword>
<dbReference type="PANTHER" id="PTHR35901">
    <property type="entry name" value="RIBONUCLEASE VAPC3"/>
    <property type="match status" value="1"/>
</dbReference>
<dbReference type="PANTHER" id="PTHR35901:SF1">
    <property type="entry name" value="EXONUCLEASE VAPC9"/>
    <property type="match status" value="1"/>
</dbReference>
<dbReference type="KEGG" id="htl:HPTL_1094"/>
<evidence type="ECO:0000256" key="1">
    <source>
        <dbReference type="ARBA" id="ARBA00022842"/>
    </source>
</evidence>